<name>A0ACC3DW67_9PEZI</name>
<keyword evidence="2" id="KW-1185">Reference proteome</keyword>
<organism evidence="1 2">
    <name type="scientific">Coniosporium uncinatum</name>
    <dbReference type="NCBI Taxonomy" id="93489"/>
    <lineage>
        <taxon>Eukaryota</taxon>
        <taxon>Fungi</taxon>
        <taxon>Dikarya</taxon>
        <taxon>Ascomycota</taxon>
        <taxon>Pezizomycotina</taxon>
        <taxon>Dothideomycetes</taxon>
        <taxon>Dothideomycetes incertae sedis</taxon>
        <taxon>Coniosporium</taxon>
    </lineage>
</organism>
<proteinExistence type="predicted"/>
<accession>A0ACC3DW67</accession>
<reference evidence="1" key="1">
    <citation type="submission" date="2024-09" db="EMBL/GenBank/DDBJ databases">
        <title>Black Yeasts Isolated from many extreme environments.</title>
        <authorList>
            <person name="Coleine C."/>
            <person name="Stajich J.E."/>
            <person name="Selbmann L."/>
        </authorList>
    </citation>
    <scope>NUCLEOTIDE SEQUENCE</scope>
    <source>
        <strain evidence="1">CCFEE 5737</strain>
    </source>
</reference>
<evidence type="ECO:0000313" key="1">
    <source>
        <dbReference type="EMBL" id="KAK3080826.1"/>
    </source>
</evidence>
<evidence type="ECO:0000313" key="2">
    <source>
        <dbReference type="Proteomes" id="UP001186974"/>
    </source>
</evidence>
<comment type="caution">
    <text evidence="1">The sequence shown here is derived from an EMBL/GenBank/DDBJ whole genome shotgun (WGS) entry which is preliminary data.</text>
</comment>
<protein>
    <submittedName>
        <fullName evidence="1">Uncharacterized protein</fullName>
    </submittedName>
</protein>
<dbReference type="Proteomes" id="UP001186974">
    <property type="component" value="Unassembled WGS sequence"/>
</dbReference>
<dbReference type="EMBL" id="JAWDJW010000388">
    <property type="protein sequence ID" value="KAK3080826.1"/>
    <property type="molecule type" value="Genomic_DNA"/>
</dbReference>
<sequence>MTESKHKTKWLIACGAVVEERNNHFLMGDCLGFIRSLKALGEDVRGYSSFRVDEYFQQSGNKVKTIKFGFRYDNAGNQPIEVYKQGDEKEWQELDKGINLPKGICHWIKRRSEELASGDFCNLILIGHGNATGGIHMNGKCLSPEALTEALGQLNPEVHVNVMMMSCHAGQFVESISTPNVRSRYLHVASKTNTLAWASWFRQPSGRFRNSLFGESMVKQFRRLLESKTSIGNMIEEVNRSSTFTPAHVPKTEAMHYLDPSLSLHMEALKVITTRYADMTSAVQPQTAHNLTTATHNPTVAPGLETASHPFMRGGAGSHEEFEESEEHNSLEQALEEEIEKETGRVDPIRSLDIGLISSFRNLHMRADRKAELKILKKIA</sequence>
<feature type="non-terminal residue" evidence="1">
    <location>
        <position position="380"/>
    </location>
</feature>
<gene>
    <name evidence="1" type="ORF">LTS18_012796</name>
</gene>